<name>A0A437M634_9SPHN</name>
<dbReference type="EMBL" id="SACN01000001">
    <property type="protein sequence ID" value="RVT93025.1"/>
    <property type="molecule type" value="Genomic_DNA"/>
</dbReference>
<proteinExistence type="predicted"/>
<keyword evidence="1" id="KW-0472">Membrane</keyword>
<dbReference type="OrthoDB" id="9767470at2"/>
<keyword evidence="3" id="KW-1185">Reference proteome</keyword>
<gene>
    <name evidence="2" type="ORF">EOD43_03750</name>
</gene>
<accession>A0A437M634</accession>
<sequence>MLTNHPLRERVVQEMLLRRFPAITTPSRIVQIVRIVAAADRDEERRRVMAMPDGSFIEPGSHDRHVAGACPRGALLSWERHSEASTATILLPLGIEACDATAWIEGLPGHVVRAMRITVLADEASAGPVLTAAALAKADLVTCHVGPCRIWSDFRMGNDGYGQMILVANGCPPADLGRIIQRVQELGNYRNLALLGLPLVQQHGAGLDRLEAQLSEEARLIAEGAQDDEALLERLSALSAELEHVAAATAFRLGATNAYAAIVADRLASLDIQAIEGHQSLVDFNDRRFVPAVRTCATFAARIDTLGARTARITALLRTRIETSIERQNRDLLTSVEQGIGLQLRLQHLVESLSVLAISYYAISLLGYVAKGVSKVMPWLSPELLLAMAVLPVSLGIMAFIRHRRGRLFAGDAARHA</sequence>
<reference evidence="2 3" key="1">
    <citation type="submission" date="2019-01" db="EMBL/GenBank/DDBJ databases">
        <authorList>
            <person name="Chen W.-M."/>
        </authorList>
    </citation>
    <scope>NUCLEOTIDE SEQUENCE [LARGE SCALE GENOMIC DNA]</scope>
    <source>
        <strain evidence="2 3">CCP-7</strain>
    </source>
</reference>
<evidence type="ECO:0000313" key="3">
    <source>
        <dbReference type="Proteomes" id="UP000282971"/>
    </source>
</evidence>
<dbReference type="InterPro" id="IPR021830">
    <property type="entry name" value="DUF3422"/>
</dbReference>
<feature type="transmembrane region" description="Helical" evidence="1">
    <location>
        <begin position="382"/>
        <end position="401"/>
    </location>
</feature>
<protein>
    <submittedName>
        <fullName evidence="2">DUF3422 family protein</fullName>
    </submittedName>
</protein>
<dbReference type="RefSeq" id="WP_127741224.1">
    <property type="nucleotide sequence ID" value="NZ_SACN01000001.1"/>
</dbReference>
<keyword evidence="1" id="KW-1133">Transmembrane helix</keyword>
<dbReference type="AlphaFoldDB" id="A0A437M634"/>
<dbReference type="Pfam" id="PF11902">
    <property type="entry name" value="DUF3422"/>
    <property type="match status" value="1"/>
</dbReference>
<comment type="caution">
    <text evidence="2">The sequence shown here is derived from an EMBL/GenBank/DDBJ whole genome shotgun (WGS) entry which is preliminary data.</text>
</comment>
<keyword evidence="1" id="KW-0812">Transmembrane</keyword>
<evidence type="ECO:0000313" key="2">
    <source>
        <dbReference type="EMBL" id="RVT93025.1"/>
    </source>
</evidence>
<organism evidence="2 3">
    <name type="scientific">Sphingomonas crocodyli</name>
    <dbReference type="NCBI Taxonomy" id="1979270"/>
    <lineage>
        <taxon>Bacteria</taxon>
        <taxon>Pseudomonadati</taxon>
        <taxon>Pseudomonadota</taxon>
        <taxon>Alphaproteobacteria</taxon>
        <taxon>Sphingomonadales</taxon>
        <taxon>Sphingomonadaceae</taxon>
        <taxon>Sphingomonas</taxon>
    </lineage>
</organism>
<dbReference type="Proteomes" id="UP000282971">
    <property type="component" value="Unassembled WGS sequence"/>
</dbReference>
<evidence type="ECO:0000256" key="1">
    <source>
        <dbReference type="SAM" id="Phobius"/>
    </source>
</evidence>